<protein>
    <recommendedName>
        <fullName evidence="4">Secreted protein</fullName>
    </recommendedName>
</protein>
<keyword evidence="1" id="KW-0732">Signal</keyword>
<feature type="chain" id="PRO_5042869031" description="Secreted protein" evidence="1">
    <location>
        <begin position="17"/>
        <end position="101"/>
    </location>
</feature>
<accession>A0AAQ3SAM7</accession>
<evidence type="ECO:0008006" key="4">
    <source>
        <dbReference type="Google" id="ProtNLM"/>
    </source>
</evidence>
<dbReference type="EMBL" id="CP144700">
    <property type="protein sequence ID" value="WVZ23687.1"/>
    <property type="molecule type" value="Genomic_DNA"/>
</dbReference>
<keyword evidence="3" id="KW-1185">Reference proteome</keyword>
<evidence type="ECO:0000313" key="2">
    <source>
        <dbReference type="EMBL" id="WVZ23687.1"/>
    </source>
</evidence>
<gene>
    <name evidence="2" type="ORF">V8G54_002231</name>
</gene>
<feature type="signal peptide" evidence="1">
    <location>
        <begin position="1"/>
        <end position="16"/>
    </location>
</feature>
<proteinExistence type="predicted"/>
<dbReference type="Proteomes" id="UP001374535">
    <property type="component" value="Chromosome 1"/>
</dbReference>
<name>A0AAQ3SAM7_VIGMU</name>
<reference evidence="2 3" key="1">
    <citation type="journal article" date="2023" name="Life. Sci Alliance">
        <title>Evolutionary insights into 3D genome organization and epigenetic landscape of Vigna mungo.</title>
        <authorList>
            <person name="Junaid A."/>
            <person name="Singh B."/>
            <person name="Bhatia S."/>
        </authorList>
    </citation>
    <scope>NUCLEOTIDE SEQUENCE [LARGE SCALE GENOMIC DNA]</scope>
    <source>
        <strain evidence="2">Urdbean</strain>
    </source>
</reference>
<dbReference type="AlphaFoldDB" id="A0AAQ3SAM7"/>
<sequence length="101" mass="11945">MPLFVPFFLLFPFCLGFSHKEGEISFKGLKHNVSRREDLALQHLRSEERTCLGLRSGGCFCFLFCRLECELEFFFCHIGFRVFEIVNLGFWILRFRVLSVL</sequence>
<organism evidence="2 3">
    <name type="scientific">Vigna mungo</name>
    <name type="common">Black gram</name>
    <name type="synonym">Phaseolus mungo</name>
    <dbReference type="NCBI Taxonomy" id="3915"/>
    <lineage>
        <taxon>Eukaryota</taxon>
        <taxon>Viridiplantae</taxon>
        <taxon>Streptophyta</taxon>
        <taxon>Embryophyta</taxon>
        <taxon>Tracheophyta</taxon>
        <taxon>Spermatophyta</taxon>
        <taxon>Magnoliopsida</taxon>
        <taxon>eudicotyledons</taxon>
        <taxon>Gunneridae</taxon>
        <taxon>Pentapetalae</taxon>
        <taxon>rosids</taxon>
        <taxon>fabids</taxon>
        <taxon>Fabales</taxon>
        <taxon>Fabaceae</taxon>
        <taxon>Papilionoideae</taxon>
        <taxon>50 kb inversion clade</taxon>
        <taxon>NPAAA clade</taxon>
        <taxon>indigoferoid/millettioid clade</taxon>
        <taxon>Phaseoleae</taxon>
        <taxon>Vigna</taxon>
    </lineage>
</organism>
<evidence type="ECO:0000256" key="1">
    <source>
        <dbReference type="SAM" id="SignalP"/>
    </source>
</evidence>
<evidence type="ECO:0000313" key="3">
    <source>
        <dbReference type="Proteomes" id="UP001374535"/>
    </source>
</evidence>